<dbReference type="AlphaFoldDB" id="H2CL62"/>
<dbReference type="EMBL" id="JH597773">
    <property type="protein sequence ID" value="EHQ08313.1"/>
    <property type="molecule type" value="Genomic_DNA"/>
</dbReference>
<name>H2CL62_9LEPT</name>
<evidence type="ECO:0000313" key="2">
    <source>
        <dbReference type="Proteomes" id="UP000005737"/>
    </source>
</evidence>
<accession>H2CL62</accession>
<proteinExistence type="predicted"/>
<dbReference type="Proteomes" id="UP000005737">
    <property type="component" value="Unassembled WGS sequence"/>
</dbReference>
<organism evidence="1 2">
    <name type="scientific">Leptonema illini DSM 21528</name>
    <dbReference type="NCBI Taxonomy" id="929563"/>
    <lineage>
        <taxon>Bacteria</taxon>
        <taxon>Pseudomonadati</taxon>
        <taxon>Spirochaetota</taxon>
        <taxon>Spirochaetia</taxon>
        <taxon>Leptospirales</taxon>
        <taxon>Leptospiraceae</taxon>
        <taxon>Leptonema</taxon>
    </lineage>
</organism>
<protein>
    <submittedName>
        <fullName evidence="1">Uncharacterized protein</fullName>
    </submittedName>
</protein>
<reference evidence="1 2" key="1">
    <citation type="submission" date="2011-10" db="EMBL/GenBank/DDBJ databases">
        <title>The Improved High-Quality Draft genome of Leptonema illini DSM 21528.</title>
        <authorList>
            <consortium name="US DOE Joint Genome Institute (JGI-PGF)"/>
            <person name="Lucas S."/>
            <person name="Copeland A."/>
            <person name="Lapidus A."/>
            <person name="Glavina del Rio T."/>
            <person name="Dalin E."/>
            <person name="Tice H."/>
            <person name="Bruce D."/>
            <person name="Goodwin L."/>
            <person name="Pitluck S."/>
            <person name="Peters L."/>
            <person name="Mikhailova N."/>
            <person name="Held B."/>
            <person name="Kyrpides N."/>
            <person name="Mavromatis K."/>
            <person name="Ivanova N."/>
            <person name="Markowitz V."/>
            <person name="Cheng J.-F."/>
            <person name="Hugenholtz P."/>
            <person name="Woyke T."/>
            <person name="Wu D."/>
            <person name="Gronow S."/>
            <person name="Wellnitz S."/>
            <person name="Brambilla E.-M."/>
            <person name="Klenk H.-P."/>
            <person name="Eisen J.A."/>
        </authorList>
    </citation>
    <scope>NUCLEOTIDE SEQUENCE [LARGE SCALE GENOMIC DNA]</scope>
    <source>
        <strain evidence="1 2">DSM 21528</strain>
    </source>
</reference>
<sequence>MSVIQPGDLIPEAGAWEGFQLNLFGTDLVDFTEFGLSYEAEFETNYGKGGEAVSWSIKRYKRSSKAQLSFDQMGYLFNQAIIYGGDLLKLPPQPITATSQVGDKVFKLIIPAAKIIKFDMNWKEGNSKMDVPIDFGLTSYPIIMLV</sequence>
<dbReference type="HOGENOM" id="CLU_1775132_0_0_12"/>
<dbReference type="STRING" id="183.GCA_002009735_02089"/>
<keyword evidence="2" id="KW-1185">Reference proteome</keyword>
<gene>
    <name evidence="1" type="ORF">Lepil_3656</name>
</gene>
<evidence type="ECO:0000313" key="1">
    <source>
        <dbReference type="EMBL" id="EHQ08313.1"/>
    </source>
</evidence>
<dbReference type="RefSeq" id="WP_002774869.1">
    <property type="nucleotide sequence ID" value="NZ_JH597773.1"/>
</dbReference>